<feature type="transmembrane region" description="Helical" evidence="8">
    <location>
        <begin position="913"/>
        <end position="931"/>
    </location>
</feature>
<dbReference type="RefSeq" id="WP_196270171.1">
    <property type="nucleotide sequence ID" value="NZ_JADQDO010000001.1"/>
</dbReference>
<protein>
    <submittedName>
        <fullName evidence="9">Efflux RND transporter permease subunit</fullName>
    </submittedName>
</protein>
<organism evidence="9 10">
    <name type="scientific">Microvirga alba</name>
    <dbReference type="NCBI Taxonomy" id="2791025"/>
    <lineage>
        <taxon>Bacteria</taxon>
        <taxon>Pseudomonadati</taxon>
        <taxon>Pseudomonadota</taxon>
        <taxon>Alphaproteobacteria</taxon>
        <taxon>Hyphomicrobiales</taxon>
        <taxon>Methylobacteriaceae</taxon>
        <taxon>Microvirga</taxon>
    </lineage>
</organism>
<comment type="subcellular location">
    <subcellularLocation>
        <location evidence="1">Cell inner membrane</location>
        <topology evidence="1">Multi-pass membrane protein</topology>
    </subcellularLocation>
</comment>
<dbReference type="InterPro" id="IPR001036">
    <property type="entry name" value="Acrflvin-R"/>
</dbReference>
<evidence type="ECO:0000256" key="6">
    <source>
        <dbReference type="ARBA" id="ARBA00022989"/>
    </source>
</evidence>
<reference evidence="9" key="1">
    <citation type="submission" date="2020-11" db="EMBL/GenBank/DDBJ databases">
        <authorList>
            <person name="Kim M.K."/>
        </authorList>
    </citation>
    <scope>NUCLEOTIDE SEQUENCE</scope>
    <source>
        <strain evidence="9">BT350</strain>
    </source>
</reference>
<evidence type="ECO:0000256" key="7">
    <source>
        <dbReference type="ARBA" id="ARBA00023136"/>
    </source>
</evidence>
<dbReference type="SUPFAM" id="SSF82714">
    <property type="entry name" value="Multidrug efflux transporter AcrB TolC docking domain, DN and DC subdomains"/>
    <property type="match status" value="2"/>
</dbReference>
<dbReference type="Gene3D" id="3.30.70.1430">
    <property type="entry name" value="Multidrug efflux transporter AcrB pore domain"/>
    <property type="match status" value="2"/>
</dbReference>
<dbReference type="Proteomes" id="UP000599312">
    <property type="component" value="Unassembled WGS sequence"/>
</dbReference>
<feature type="transmembrane region" description="Helical" evidence="8">
    <location>
        <begin position="529"/>
        <end position="548"/>
    </location>
</feature>
<dbReference type="FunFam" id="3.30.70.1430:FF:000001">
    <property type="entry name" value="Efflux pump membrane transporter"/>
    <property type="match status" value="1"/>
</dbReference>
<dbReference type="Gene3D" id="3.30.70.1440">
    <property type="entry name" value="Multidrug efflux transporter AcrB pore domain"/>
    <property type="match status" value="1"/>
</dbReference>
<dbReference type="GO" id="GO:0042910">
    <property type="term" value="F:xenobiotic transmembrane transporter activity"/>
    <property type="evidence" value="ECO:0007669"/>
    <property type="project" value="TreeGrafter"/>
</dbReference>
<feature type="transmembrane region" description="Helical" evidence="8">
    <location>
        <begin position="1009"/>
        <end position="1030"/>
    </location>
</feature>
<evidence type="ECO:0000256" key="3">
    <source>
        <dbReference type="ARBA" id="ARBA00022475"/>
    </source>
</evidence>
<dbReference type="Gene3D" id="3.30.2090.10">
    <property type="entry name" value="Multidrug efflux transporter AcrB TolC docking domain, DN and DC subdomains"/>
    <property type="match status" value="2"/>
</dbReference>
<dbReference type="Pfam" id="PF00873">
    <property type="entry name" value="ACR_tran"/>
    <property type="match status" value="2"/>
</dbReference>
<feature type="transmembrane region" description="Helical" evidence="8">
    <location>
        <begin position="337"/>
        <end position="353"/>
    </location>
</feature>
<evidence type="ECO:0000313" key="10">
    <source>
        <dbReference type="Proteomes" id="UP000599312"/>
    </source>
</evidence>
<dbReference type="AlphaFoldDB" id="A0A931BPH4"/>
<keyword evidence="6 8" id="KW-1133">Transmembrane helix</keyword>
<keyword evidence="10" id="KW-1185">Reference proteome</keyword>
<evidence type="ECO:0000256" key="2">
    <source>
        <dbReference type="ARBA" id="ARBA00022448"/>
    </source>
</evidence>
<evidence type="ECO:0000256" key="5">
    <source>
        <dbReference type="ARBA" id="ARBA00022692"/>
    </source>
</evidence>
<dbReference type="EMBL" id="JADQDO010000001">
    <property type="protein sequence ID" value="MBF9232203.1"/>
    <property type="molecule type" value="Genomic_DNA"/>
</dbReference>
<evidence type="ECO:0000256" key="1">
    <source>
        <dbReference type="ARBA" id="ARBA00004429"/>
    </source>
</evidence>
<dbReference type="GO" id="GO:0005886">
    <property type="term" value="C:plasma membrane"/>
    <property type="evidence" value="ECO:0007669"/>
    <property type="project" value="UniProtKB-SubCell"/>
</dbReference>
<evidence type="ECO:0000313" key="9">
    <source>
        <dbReference type="EMBL" id="MBF9232203.1"/>
    </source>
</evidence>
<feature type="transmembrane region" description="Helical" evidence="8">
    <location>
        <begin position="431"/>
        <end position="451"/>
    </location>
</feature>
<dbReference type="Gene3D" id="1.20.1640.10">
    <property type="entry name" value="Multidrug efflux transporter AcrB transmembrane domain"/>
    <property type="match status" value="3"/>
</dbReference>
<dbReference type="PRINTS" id="PR00702">
    <property type="entry name" value="ACRIFLAVINRP"/>
</dbReference>
<dbReference type="PANTHER" id="PTHR32063">
    <property type="match status" value="1"/>
</dbReference>
<dbReference type="FunFam" id="1.20.1640.10:FF:000001">
    <property type="entry name" value="Efflux pump membrane transporter"/>
    <property type="match status" value="1"/>
</dbReference>
<dbReference type="PANTHER" id="PTHR32063:SF34">
    <property type="entry name" value="MULTIDRUG RESISTANCE PROTEIN MDTC"/>
    <property type="match status" value="1"/>
</dbReference>
<accession>A0A931BPH4</accession>
<keyword evidence="7 8" id="KW-0472">Membrane</keyword>
<feature type="transmembrane region" description="Helical" evidence="8">
    <location>
        <begin position="1042"/>
        <end position="1068"/>
    </location>
</feature>
<gene>
    <name evidence="9" type="ORF">I2H38_02300</name>
</gene>
<proteinExistence type="predicted"/>
<dbReference type="InterPro" id="IPR027463">
    <property type="entry name" value="AcrB_DN_DC_subdom"/>
</dbReference>
<evidence type="ECO:0000256" key="4">
    <source>
        <dbReference type="ARBA" id="ARBA00022519"/>
    </source>
</evidence>
<feature type="transmembrane region" description="Helical" evidence="8">
    <location>
        <begin position="964"/>
        <end position="989"/>
    </location>
</feature>
<evidence type="ECO:0000256" key="8">
    <source>
        <dbReference type="SAM" id="Phobius"/>
    </source>
</evidence>
<dbReference type="SUPFAM" id="SSF82866">
    <property type="entry name" value="Multidrug efflux transporter AcrB transmembrane domain"/>
    <property type="match status" value="2"/>
</dbReference>
<keyword evidence="5 8" id="KW-0812">Transmembrane</keyword>
<dbReference type="SUPFAM" id="SSF82693">
    <property type="entry name" value="Multidrug efflux transporter AcrB pore domain, PN1, PN2, PC1 and PC2 subdomains"/>
    <property type="match status" value="4"/>
</dbReference>
<feature type="transmembrane region" description="Helical" evidence="8">
    <location>
        <begin position="463"/>
        <end position="490"/>
    </location>
</feature>
<feature type="transmembrane region" description="Helical" evidence="8">
    <location>
        <begin position="360"/>
        <end position="381"/>
    </location>
</feature>
<keyword evidence="2" id="KW-0813">Transport</keyword>
<keyword evidence="4" id="KW-0997">Cell inner membrane</keyword>
<name>A0A931BPH4_9HYPH</name>
<keyword evidence="3" id="KW-1003">Cell membrane</keyword>
<comment type="caution">
    <text evidence="9">The sequence shown here is derived from an EMBL/GenBank/DDBJ whole genome shotgun (WGS) entry which is preliminary data.</text>
</comment>
<sequence length="1087" mass="115631">MSLSTPFIRRPVATILLTFGVAAAGAVAFFQLPVSPLPQVDFPTISVQALLPGASPEIVAATVATPLESHLGKIADVTEMTSSSTVGSTRITLQFGLNRDINGAARDVQAAINAARADLPTELRSNPTYRKVNPAEAPILILALTSDTMRTGNLYDAASTILSQKLSQVSGIGEVAVGGGSLPAVRVELNPTALFKYQIGLEDVRAALASANAHSPKGAIEVGDRRYQIYSNDQARIADQYRSLVIAYRNGAPVRLSDVGEVVDSVENIRNAGLFNGKPSVVVILYRQPGANIIDTVDRVKALLPELRASISPAIDIGLAVDRSTTIRGSLRDVERTLVLSTVLVIIVVFAFLRNVRAALVPTVAVPVSLVGTFAVMYLLGYSLDNLSLMALTVATGFVVDDAIVVLENISRHVEAGMSRMQAAIVGAGEVGFTVLSMSVSLVAVFIPILLMGGIVGRLFREFAVTLSVAVLLSLAVSLATTPMMCSLLLKRSQGERHGRLYRISEGFFNAMLNGYGRSLAWSLRHQPLLALVLLAVICLNGYLFVAIPKGFFPQQDTGRVIGGIQADQSISFQLMRQKFEQFSAIVRKDPAVESVAGFTGGGQTNSGFLFISLKPRSERDVSADQVVARLRGQASQVPGASLFLQAVQDIRVGGRQTNAQYQYTLQSDDLSVLNAWAPRALRAMQGLPQLSDVNTDQQDKGLETALVIDRATAARFGINTNQIDNTLYNAFGQRQVATIYNPLNQYHVVMEVAPEFWQSPETLKNIYVSTSGGSVGGVQGTNAVAGTVQGKGKPTGAAAVASDAARNQATNELANTGRGFASTGSAVSTSPETMVPLSAFTHFGPGHTPLAVNHQGLFVATTISFNLAPGVSLSNATAAIGAAMSRIGVPASIHGSFQGTARVFEESVANEPYLILAAIIAVYIVLGILYESYIHPITILSTLPSAGLGAVLALLVFRMEFNIMALIGVILLIGIVKKNAIMMIDFALDAQRQRALSAQDAIYEACRLRFRPIMMTTMAAMLGALPLALGLGEGGELRQPLGIAIVGGLIVSQMLTLYTTPVIYVYLDRLGAWYISVWRRLTGAYA</sequence>
<dbReference type="Gene3D" id="3.30.70.1320">
    <property type="entry name" value="Multidrug efflux transporter AcrB pore domain like"/>
    <property type="match status" value="1"/>
</dbReference>